<dbReference type="EMBL" id="CP036200">
    <property type="protein sequence ID" value="QBF83153.1"/>
    <property type="molecule type" value="Genomic_DNA"/>
</dbReference>
<evidence type="ECO:0000256" key="2">
    <source>
        <dbReference type="ARBA" id="ARBA00022679"/>
    </source>
</evidence>
<dbReference type="AlphaFoldDB" id="A0A411PHY4"/>
<dbReference type="PANTHER" id="PTHR30160">
    <property type="entry name" value="TETRAACYLDISACCHARIDE 4'-KINASE-RELATED"/>
    <property type="match status" value="1"/>
</dbReference>
<evidence type="ECO:0000256" key="1">
    <source>
        <dbReference type="ARBA" id="ARBA00022676"/>
    </source>
</evidence>
<accession>A0A411PHY4</accession>
<dbReference type="InterPro" id="IPR002201">
    <property type="entry name" value="Glyco_trans_9"/>
</dbReference>
<organism evidence="3 4">
    <name type="scientific">Shewanella maritima</name>
    <dbReference type="NCBI Taxonomy" id="2520507"/>
    <lineage>
        <taxon>Bacteria</taxon>
        <taxon>Pseudomonadati</taxon>
        <taxon>Pseudomonadota</taxon>
        <taxon>Gammaproteobacteria</taxon>
        <taxon>Alteromonadales</taxon>
        <taxon>Shewanellaceae</taxon>
        <taxon>Shewanella</taxon>
    </lineage>
</organism>
<keyword evidence="2 3" id="KW-0808">Transferase</keyword>
<proteinExistence type="predicted"/>
<evidence type="ECO:0000313" key="3">
    <source>
        <dbReference type="EMBL" id="QBF83153.1"/>
    </source>
</evidence>
<sequence>MIPVVSHSQLQQAKRVLYMSHLAIGDFVYQGVWLQALKHKYPQLSIDIWFDDCRSKPQDWAAGRNKTLTEWIDATEEFDDTYPIVADLEQRAQSIAKAQAKQYDIIVFVGKNRPEKFAKIARQISHSAQIAVTNSKPLSNPIANYMHMKKMDGVISYDNIAAKVSHITELYSQCFNQLLGLETSDLVAGKQQLPLAVKPEYLALVEPTVSKLVAQEQDKKLVFINHLSTASKKDYPWEGVKTLIVELSKQHPTLAFIVNTPPDKLDEVEQAIAQDGDLSNLAVCASTAKTNFFELPALMSLCSLVITVDTATAHLALSLDVPQVTIMASDFKLWQPQGNSIILEGNGKARQVAVKDVIAAANQQLSAII</sequence>
<dbReference type="OrthoDB" id="7051822at2"/>
<dbReference type="GO" id="GO:0009244">
    <property type="term" value="P:lipopolysaccharide core region biosynthetic process"/>
    <property type="evidence" value="ECO:0007669"/>
    <property type="project" value="TreeGrafter"/>
</dbReference>
<evidence type="ECO:0000313" key="4">
    <source>
        <dbReference type="Proteomes" id="UP000291106"/>
    </source>
</evidence>
<dbReference type="GO" id="GO:0008713">
    <property type="term" value="F:ADP-heptose-lipopolysaccharide heptosyltransferase activity"/>
    <property type="evidence" value="ECO:0007669"/>
    <property type="project" value="TreeGrafter"/>
</dbReference>
<dbReference type="Gene3D" id="3.40.50.2000">
    <property type="entry name" value="Glycogen Phosphorylase B"/>
    <property type="match status" value="1"/>
</dbReference>
<dbReference type="Proteomes" id="UP000291106">
    <property type="component" value="Chromosome"/>
</dbReference>
<dbReference type="SUPFAM" id="SSF53756">
    <property type="entry name" value="UDP-Glycosyltransferase/glycogen phosphorylase"/>
    <property type="match status" value="1"/>
</dbReference>
<gene>
    <name evidence="3" type="ORF">EXU30_10940</name>
</gene>
<keyword evidence="1" id="KW-0328">Glycosyltransferase</keyword>
<dbReference type="GO" id="GO:0005829">
    <property type="term" value="C:cytosol"/>
    <property type="evidence" value="ECO:0007669"/>
    <property type="project" value="TreeGrafter"/>
</dbReference>
<keyword evidence="4" id="KW-1185">Reference proteome</keyword>
<dbReference type="RefSeq" id="WP_130599991.1">
    <property type="nucleotide sequence ID" value="NZ_CP036200.1"/>
</dbReference>
<dbReference type="KEGG" id="smai:EXU30_10940"/>
<name>A0A411PHY4_9GAMM</name>
<reference evidence="3 4" key="1">
    <citation type="submission" date="2019-02" db="EMBL/GenBank/DDBJ databases">
        <title>Shewanella sp. D4-2 isolated from Dokdo Island.</title>
        <authorList>
            <person name="Baek K."/>
        </authorList>
    </citation>
    <scope>NUCLEOTIDE SEQUENCE [LARGE SCALE GENOMIC DNA]</scope>
    <source>
        <strain evidence="3 4">D4-2</strain>
    </source>
</reference>
<dbReference type="InterPro" id="IPR051199">
    <property type="entry name" value="LPS_LOS_Heptosyltrfase"/>
</dbReference>
<dbReference type="Pfam" id="PF01075">
    <property type="entry name" value="Glyco_transf_9"/>
    <property type="match status" value="1"/>
</dbReference>
<protein>
    <submittedName>
        <fullName evidence="3">Lipopolysaccharide heptosyltransferase family protein</fullName>
    </submittedName>
</protein>